<dbReference type="GeneTree" id="ENSGT01130000279631"/>
<feature type="domain" description="KRAB" evidence="1">
    <location>
        <begin position="16"/>
        <end position="91"/>
    </location>
</feature>
<dbReference type="Gene3D" id="6.10.140.140">
    <property type="match status" value="1"/>
</dbReference>
<dbReference type="PANTHER" id="PTHR23232">
    <property type="entry name" value="KRAB DOMAIN C2H2 ZINC FINGER"/>
    <property type="match status" value="1"/>
</dbReference>
<dbReference type="Ensembl" id="ENSSMRT00000005800.1">
    <property type="protein sequence ID" value="ENSSMRP00000004915.1"/>
    <property type="gene ID" value="ENSSMRG00000004044.1"/>
</dbReference>
<dbReference type="InterPro" id="IPR036051">
    <property type="entry name" value="KRAB_dom_sf"/>
</dbReference>
<dbReference type="InterPro" id="IPR001909">
    <property type="entry name" value="KRAB"/>
</dbReference>
<dbReference type="GO" id="GO:0006355">
    <property type="term" value="P:regulation of DNA-templated transcription"/>
    <property type="evidence" value="ECO:0007669"/>
    <property type="project" value="InterPro"/>
</dbReference>
<reference evidence="2" key="1">
    <citation type="submission" date="2025-08" db="UniProtKB">
        <authorList>
            <consortium name="Ensembl"/>
        </authorList>
    </citation>
    <scope>IDENTIFICATION</scope>
</reference>
<evidence type="ECO:0000259" key="1">
    <source>
        <dbReference type="PROSITE" id="PS50805"/>
    </source>
</evidence>
<evidence type="ECO:0000313" key="3">
    <source>
        <dbReference type="Proteomes" id="UP000694421"/>
    </source>
</evidence>
<name>A0A8D0BGH8_SALMN</name>
<dbReference type="InterPro" id="IPR050169">
    <property type="entry name" value="Krueppel_C2H2_ZnF"/>
</dbReference>
<dbReference type="CDD" id="cd07765">
    <property type="entry name" value="KRAB_A-box"/>
    <property type="match status" value="1"/>
</dbReference>
<organism evidence="2 3">
    <name type="scientific">Salvator merianae</name>
    <name type="common">Argentine black and white tegu</name>
    <name type="synonym">Tupinambis merianae</name>
    <dbReference type="NCBI Taxonomy" id="96440"/>
    <lineage>
        <taxon>Eukaryota</taxon>
        <taxon>Metazoa</taxon>
        <taxon>Chordata</taxon>
        <taxon>Craniata</taxon>
        <taxon>Vertebrata</taxon>
        <taxon>Euteleostomi</taxon>
        <taxon>Lepidosauria</taxon>
        <taxon>Squamata</taxon>
        <taxon>Bifurcata</taxon>
        <taxon>Unidentata</taxon>
        <taxon>Episquamata</taxon>
        <taxon>Laterata</taxon>
        <taxon>Teiioidea</taxon>
        <taxon>Teiidae</taxon>
        <taxon>Salvator</taxon>
    </lineage>
</organism>
<protein>
    <recommendedName>
        <fullName evidence="1">KRAB domain-containing protein</fullName>
    </recommendedName>
</protein>
<accession>A0A8D0BGH8</accession>
<proteinExistence type="predicted"/>
<dbReference type="PANTHER" id="PTHR23232:SF142">
    <property type="entry name" value="GASTRULA ZINC FINGER PROTEIN XLCGF57.1-LIKE-RELATED"/>
    <property type="match status" value="1"/>
</dbReference>
<keyword evidence="3" id="KW-1185">Reference proteome</keyword>
<dbReference type="AlphaFoldDB" id="A0A8D0BGH8"/>
<evidence type="ECO:0000313" key="2">
    <source>
        <dbReference type="Ensembl" id="ENSSMRP00000004915.1"/>
    </source>
</evidence>
<sequence length="129" mass="15278">QHISQEQISKFNYCLLDFDDVAVYFTEEEQTLLDPDQRSLHREVMEENYGILISLGKDHIFKYLKPLGINNLSQFTLGLEQDHPHWDGLFHPSPHTCHKAHCSFRVGMEQKFLVFIVPGRLFWWHALLR</sequence>
<dbReference type="SMART" id="SM00349">
    <property type="entry name" value="KRAB"/>
    <property type="match status" value="1"/>
</dbReference>
<dbReference type="Pfam" id="PF01352">
    <property type="entry name" value="KRAB"/>
    <property type="match status" value="1"/>
</dbReference>
<dbReference type="PROSITE" id="PS50805">
    <property type="entry name" value="KRAB"/>
    <property type="match status" value="1"/>
</dbReference>
<reference evidence="2" key="2">
    <citation type="submission" date="2025-09" db="UniProtKB">
        <authorList>
            <consortium name="Ensembl"/>
        </authorList>
    </citation>
    <scope>IDENTIFICATION</scope>
</reference>
<dbReference type="Proteomes" id="UP000694421">
    <property type="component" value="Unplaced"/>
</dbReference>
<dbReference type="SUPFAM" id="SSF109640">
    <property type="entry name" value="KRAB domain (Kruppel-associated box)"/>
    <property type="match status" value="1"/>
</dbReference>